<gene>
    <name evidence="4" type="ORF">BXZ70DRAFT_1049158</name>
</gene>
<dbReference type="AlphaFoldDB" id="A0A8K0UEM4"/>
<keyword evidence="1" id="KW-0175">Coiled coil</keyword>
<dbReference type="Proteomes" id="UP000813824">
    <property type="component" value="Unassembled WGS sequence"/>
</dbReference>
<evidence type="ECO:0000256" key="2">
    <source>
        <dbReference type="SAM" id="MobiDB-lite"/>
    </source>
</evidence>
<dbReference type="OrthoDB" id="5321006at2759"/>
<proteinExistence type="predicted"/>
<protein>
    <recommendedName>
        <fullName evidence="3">SWI/SNF and RSC complexes subunit Ssr4 N-terminal domain-containing protein</fullName>
    </recommendedName>
</protein>
<feature type="coiled-coil region" evidence="1">
    <location>
        <begin position="306"/>
        <end position="343"/>
    </location>
</feature>
<accession>A0A8K0UEM4</accession>
<organism evidence="4 5">
    <name type="scientific">Cristinia sonorae</name>
    <dbReference type="NCBI Taxonomy" id="1940300"/>
    <lineage>
        <taxon>Eukaryota</taxon>
        <taxon>Fungi</taxon>
        <taxon>Dikarya</taxon>
        <taxon>Basidiomycota</taxon>
        <taxon>Agaricomycotina</taxon>
        <taxon>Agaricomycetes</taxon>
        <taxon>Agaricomycetidae</taxon>
        <taxon>Agaricales</taxon>
        <taxon>Pleurotineae</taxon>
        <taxon>Stephanosporaceae</taxon>
        <taxon>Cristinia</taxon>
    </lineage>
</organism>
<feature type="domain" description="SWI/SNF and RSC complexes subunit Ssr4 N-terminal" evidence="3">
    <location>
        <begin position="19"/>
        <end position="120"/>
    </location>
</feature>
<name>A0A8K0UEM4_9AGAR</name>
<dbReference type="EMBL" id="JAEVFJ010000050">
    <property type="protein sequence ID" value="KAH8082429.1"/>
    <property type="molecule type" value="Genomic_DNA"/>
</dbReference>
<feature type="region of interest" description="Disordered" evidence="2">
    <location>
        <begin position="173"/>
        <end position="196"/>
    </location>
</feature>
<comment type="caution">
    <text evidence="4">The sequence shown here is derived from an EMBL/GenBank/DDBJ whole genome shotgun (WGS) entry which is preliminary data.</text>
</comment>
<evidence type="ECO:0000313" key="4">
    <source>
        <dbReference type="EMBL" id="KAH8082429.1"/>
    </source>
</evidence>
<evidence type="ECO:0000313" key="5">
    <source>
        <dbReference type="Proteomes" id="UP000813824"/>
    </source>
</evidence>
<evidence type="ECO:0000259" key="3">
    <source>
        <dbReference type="Pfam" id="PF08549"/>
    </source>
</evidence>
<dbReference type="GO" id="GO:0006338">
    <property type="term" value="P:chromatin remodeling"/>
    <property type="evidence" value="ECO:0007669"/>
    <property type="project" value="InterPro"/>
</dbReference>
<dbReference type="Pfam" id="PF08549">
    <property type="entry name" value="SWI-SNF_Ssr4_N"/>
    <property type="match status" value="1"/>
</dbReference>
<reference evidence="4" key="1">
    <citation type="journal article" date="2021" name="New Phytol.">
        <title>Evolutionary innovations through gain and loss of genes in the ectomycorrhizal Boletales.</title>
        <authorList>
            <person name="Wu G."/>
            <person name="Miyauchi S."/>
            <person name="Morin E."/>
            <person name="Kuo A."/>
            <person name="Drula E."/>
            <person name="Varga T."/>
            <person name="Kohler A."/>
            <person name="Feng B."/>
            <person name="Cao Y."/>
            <person name="Lipzen A."/>
            <person name="Daum C."/>
            <person name="Hundley H."/>
            <person name="Pangilinan J."/>
            <person name="Johnson J."/>
            <person name="Barry K."/>
            <person name="LaButti K."/>
            <person name="Ng V."/>
            <person name="Ahrendt S."/>
            <person name="Min B."/>
            <person name="Choi I.G."/>
            <person name="Park H."/>
            <person name="Plett J.M."/>
            <person name="Magnuson J."/>
            <person name="Spatafora J.W."/>
            <person name="Nagy L.G."/>
            <person name="Henrissat B."/>
            <person name="Grigoriev I.V."/>
            <person name="Yang Z.L."/>
            <person name="Xu J."/>
            <person name="Martin F.M."/>
        </authorList>
    </citation>
    <scope>NUCLEOTIDE SEQUENCE</scope>
    <source>
        <strain evidence="4">KKN 215</strain>
    </source>
</reference>
<evidence type="ECO:0000256" key="1">
    <source>
        <dbReference type="SAM" id="Coils"/>
    </source>
</evidence>
<sequence>MSSQTDGLCLRYPENLGLHPTMTHDMAANLLIRALTLSQTTPFNWGYIDRPADGQLFLIFVPPQLSFPIDGLRYQDQEQRFVVPIGNGREMEIAEVKFGFIPQQDTAAFRVRRRYRLTKGGHSQLILLYYTRGQSTPIAPSMNQPVRSYPLRTPNEPAVYVIGEKMGQKVYPNQGGGGVPPQVPGSISLERQPSMPPPGMSFAGGMGMGVGGNAAAMLAQQNQNMEAMERRRERSGSGSVAPRGAPPPRVEPDDSEDETESISTRTLALARYRRNHEIMNEVFTYAAFSNLREAKEIKPAYGVFKKDDLESGIAKLQAEIEELKAQAAARASARSELEHLESEMGDISMDASGSDPILV</sequence>
<dbReference type="InterPro" id="IPR013859">
    <property type="entry name" value="Ssr4_N"/>
</dbReference>
<keyword evidence="5" id="KW-1185">Reference proteome</keyword>
<feature type="region of interest" description="Disordered" evidence="2">
    <location>
        <begin position="223"/>
        <end position="264"/>
    </location>
</feature>